<dbReference type="PANTHER" id="PTHR30531:SF12">
    <property type="entry name" value="FLAGELLAR BIOSYNTHETIC PROTEIN FLHB"/>
    <property type="match status" value="1"/>
</dbReference>
<dbReference type="Gene3D" id="3.40.1690.10">
    <property type="entry name" value="secretion proteins EscU"/>
    <property type="match status" value="1"/>
</dbReference>
<comment type="similarity">
    <text evidence="1">Belongs to the type III secretion exporter family.</text>
</comment>
<dbReference type="GO" id="GO:0005886">
    <property type="term" value="C:plasma membrane"/>
    <property type="evidence" value="ECO:0007669"/>
    <property type="project" value="TreeGrafter"/>
</dbReference>
<keyword evidence="4" id="KW-0966">Cell projection</keyword>
<keyword evidence="3" id="KW-0472">Membrane</keyword>
<accession>A0A3T1CL75</accession>
<dbReference type="AlphaFoldDB" id="A0A3T1CL75"/>
<name>A0A3T1CL75_9SPHN</name>
<dbReference type="GO" id="GO:0009306">
    <property type="term" value="P:protein secretion"/>
    <property type="evidence" value="ECO:0007669"/>
    <property type="project" value="InterPro"/>
</dbReference>
<reference evidence="4 5" key="1">
    <citation type="submission" date="2019-01" db="EMBL/GenBank/DDBJ databases">
        <title>Complete genome sequence of Erythrobacter flavus KJ5.</title>
        <authorList>
            <person name="Kanesaki Y."/>
            <person name="Brotosudarmo T."/>
            <person name="Moriuchi R."/>
            <person name="Awai K."/>
        </authorList>
    </citation>
    <scope>NUCLEOTIDE SEQUENCE [LARGE SCALE GENOMIC DNA]</scope>
    <source>
        <strain evidence="4 5">KJ5</strain>
    </source>
</reference>
<evidence type="ECO:0000256" key="2">
    <source>
        <dbReference type="SAM" id="MobiDB-lite"/>
    </source>
</evidence>
<evidence type="ECO:0000256" key="3">
    <source>
        <dbReference type="SAM" id="Phobius"/>
    </source>
</evidence>
<gene>
    <name evidence="4" type="primary">flhB</name>
    <name evidence="4" type="ORF">EKJ_25270</name>
</gene>
<feature type="transmembrane region" description="Helical" evidence="3">
    <location>
        <begin position="79"/>
        <end position="104"/>
    </location>
</feature>
<keyword evidence="3" id="KW-1133">Transmembrane helix</keyword>
<dbReference type="InterPro" id="IPR006135">
    <property type="entry name" value="T3SS_substrate_exporter"/>
</dbReference>
<feature type="transmembrane region" description="Helical" evidence="3">
    <location>
        <begin position="183"/>
        <end position="209"/>
    </location>
</feature>
<feature type="compositionally biased region" description="Basic and acidic residues" evidence="2">
    <location>
        <begin position="223"/>
        <end position="233"/>
    </location>
</feature>
<sequence length="384" mass="41675">MSETAGEKTFAPTEKRLADAAKKGDVLRSKDAGTAAVMLLGGAWLALAGPYLLEGLAQLARDAFLFDARDIRDFGVSDLLLQGLLLGVPAILTLAVPVILVTLLTQLGFGRGRWVLDNLKAKGQRINPLSGLKRMFGPQGLIEMGKGLLKIALLGSIAAAWWWNSMETVIGLGRGNLSAQLSAAWHAIISLIFALSGGLIVIAMVDLPIQWLRQQKRLKMSHQELRDENKETEGSPEMRSARRQRQRDIATGSVAGAMREAQFVITNPTHFAVAMTYDPDKASAPIVLAKGRGDKAMAMKELARELELPTVEMPQLARSVYYTTRERQVICEDLYGAVASVLAYVFSLKRGETPPVPAVEVPAALRFDTEGRLAVNPQPQAPLS</sequence>
<dbReference type="EMBL" id="AP019389">
    <property type="protein sequence ID" value="BBI21680.1"/>
    <property type="molecule type" value="Genomic_DNA"/>
</dbReference>
<proteinExistence type="inferred from homology"/>
<evidence type="ECO:0000313" key="4">
    <source>
        <dbReference type="EMBL" id="BBI21680.1"/>
    </source>
</evidence>
<dbReference type="PRINTS" id="PR00950">
    <property type="entry name" value="TYPE3IMSPROT"/>
</dbReference>
<feature type="transmembrane region" description="Helical" evidence="3">
    <location>
        <begin position="32"/>
        <end position="53"/>
    </location>
</feature>
<dbReference type="RefSeq" id="WP_130587090.1">
    <property type="nucleotide sequence ID" value="NZ_AP019389.1"/>
</dbReference>
<keyword evidence="4" id="KW-0969">Cilium</keyword>
<feature type="region of interest" description="Disordered" evidence="2">
    <location>
        <begin position="223"/>
        <end position="246"/>
    </location>
</feature>
<feature type="transmembrane region" description="Helical" evidence="3">
    <location>
        <begin position="147"/>
        <end position="163"/>
    </location>
</feature>
<dbReference type="Proteomes" id="UP000290057">
    <property type="component" value="Chromosome"/>
</dbReference>
<keyword evidence="3" id="KW-0812">Transmembrane</keyword>
<organism evidence="4 5">
    <name type="scientific">Qipengyuania flava</name>
    <dbReference type="NCBI Taxonomy" id="192812"/>
    <lineage>
        <taxon>Bacteria</taxon>
        <taxon>Pseudomonadati</taxon>
        <taxon>Pseudomonadota</taxon>
        <taxon>Alphaproteobacteria</taxon>
        <taxon>Sphingomonadales</taxon>
        <taxon>Erythrobacteraceae</taxon>
        <taxon>Qipengyuania</taxon>
    </lineage>
</organism>
<dbReference type="InterPro" id="IPR029025">
    <property type="entry name" value="T3SS_substrate_exporter_C"/>
</dbReference>
<dbReference type="SUPFAM" id="SSF160544">
    <property type="entry name" value="EscU C-terminal domain-like"/>
    <property type="match status" value="1"/>
</dbReference>
<evidence type="ECO:0000256" key="1">
    <source>
        <dbReference type="ARBA" id="ARBA00010690"/>
    </source>
</evidence>
<evidence type="ECO:0000313" key="5">
    <source>
        <dbReference type="Proteomes" id="UP000290057"/>
    </source>
</evidence>
<dbReference type="PANTHER" id="PTHR30531">
    <property type="entry name" value="FLAGELLAR BIOSYNTHETIC PROTEIN FLHB"/>
    <property type="match status" value="1"/>
</dbReference>
<keyword evidence="5" id="KW-1185">Reference proteome</keyword>
<protein>
    <submittedName>
        <fullName evidence="4">Flagellar biosynthesis protein FlhB</fullName>
    </submittedName>
</protein>
<dbReference type="Pfam" id="PF01312">
    <property type="entry name" value="Bac_export_2"/>
    <property type="match status" value="1"/>
</dbReference>
<keyword evidence="4" id="KW-0282">Flagellum</keyword>